<protein>
    <submittedName>
        <fullName evidence="1">Uncharacterized protein</fullName>
    </submittedName>
</protein>
<dbReference type="EMBL" id="JADFFK010000018">
    <property type="protein sequence ID" value="MBE9639370.1"/>
    <property type="molecule type" value="Genomic_DNA"/>
</dbReference>
<sequence>MFRLRSKPKVRALVALASKLRSSDEVRRSNPSMSLLAYPNVAAALYSAAEVIAGRQATENARAETILIVI</sequence>
<name>A0ABR9X6Z1_9RHOB</name>
<keyword evidence="2" id="KW-1185">Reference proteome</keyword>
<reference evidence="1 2" key="1">
    <citation type="journal article" date="2021" name="Int. J. Syst. Evol. Microbiol.">
        <title>Salipiger mangrovisoli sp. nov., isolated from mangrove soil and the proposal for the reclassification of Paraphaeobacter pallidus as Salipiger pallidus comb. nov.</title>
        <authorList>
            <person name="Du J."/>
            <person name="Liu Y."/>
            <person name="Pei T."/>
            <person name="Deng M.R."/>
            <person name="Zhu H."/>
        </authorList>
    </citation>
    <scope>NUCLEOTIDE SEQUENCE [LARGE SCALE GENOMIC DNA]</scope>
    <source>
        <strain evidence="1 2">6D45A</strain>
    </source>
</reference>
<dbReference type="Proteomes" id="UP000607796">
    <property type="component" value="Unassembled WGS sequence"/>
</dbReference>
<comment type="caution">
    <text evidence="1">The sequence shown here is derived from an EMBL/GenBank/DDBJ whole genome shotgun (WGS) entry which is preliminary data.</text>
</comment>
<proteinExistence type="predicted"/>
<evidence type="ECO:0000313" key="1">
    <source>
        <dbReference type="EMBL" id="MBE9639370.1"/>
    </source>
</evidence>
<gene>
    <name evidence="1" type="ORF">IQ782_21170</name>
</gene>
<accession>A0ABR9X6Z1</accession>
<organism evidence="1 2">
    <name type="scientific">Salipiger mangrovisoli</name>
    <dbReference type="NCBI Taxonomy" id="2865933"/>
    <lineage>
        <taxon>Bacteria</taxon>
        <taxon>Pseudomonadati</taxon>
        <taxon>Pseudomonadota</taxon>
        <taxon>Alphaproteobacteria</taxon>
        <taxon>Rhodobacterales</taxon>
        <taxon>Roseobacteraceae</taxon>
        <taxon>Salipiger</taxon>
    </lineage>
</organism>
<evidence type="ECO:0000313" key="2">
    <source>
        <dbReference type="Proteomes" id="UP000607796"/>
    </source>
</evidence>